<reference evidence="3" key="2">
    <citation type="journal article" date="2018" name="BMC Genomics">
        <title>A manually annotated Actinidia chinensis var. chinensis (kiwifruit) genome highlights the challenges associated with draft genomes and gene prediction in plants.</title>
        <authorList>
            <person name="Pilkington S.M."/>
            <person name="Crowhurst R."/>
            <person name="Hilario E."/>
            <person name="Nardozza S."/>
            <person name="Fraser L."/>
            <person name="Peng Y."/>
            <person name="Gunaseelan K."/>
            <person name="Simpson R."/>
            <person name="Tahir J."/>
            <person name="Deroles S.C."/>
            <person name="Templeton K."/>
            <person name="Luo Z."/>
            <person name="Davy M."/>
            <person name="Cheng C."/>
            <person name="McNeilage M."/>
            <person name="Scaglione D."/>
            <person name="Liu Y."/>
            <person name="Zhang Q."/>
            <person name="Datson P."/>
            <person name="De Silva N."/>
            <person name="Gardiner S.E."/>
            <person name="Bassett H."/>
            <person name="Chagne D."/>
            <person name="McCallum J."/>
            <person name="Dzierzon H."/>
            <person name="Deng C."/>
            <person name="Wang Y.Y."/>
            <person name="Barron L."/>
            <person name="Manako K."/>
            <person name="Bowen J."/>
            <person name="Foster T.M."/>
            <person name="Erridge Z.A."/>
            <person name="Tiffin H."/>
            <person name="Waite C.N."/>
            <person name="Davies K.M."/>
            <person name="Grierson E.P."/>
            <person name="Laing W.A."/>
            <person name="Kirk R."/>
            <person name="Chen X."/>
            <person name="Wood M."/>
            <person name="Montefiori M."/>
            <person name="Brummell D.A."/>
            <person name="Schwinn K.E."/>
            <person name="Catanach A."/>
            <person name="Fullerton C."/>
            <person name="Li D."/>
            <person name="Meiyalaghan S."/>
            <person name="Nieuwenhuizen N."/>
            <person name="Read N."/>
            <person name="Prakash R."/>
            <person name="Hunter D."/>
            <person name="Zhang H."/>
            <person name="McKenzie M."/>
            <person name="Knabel M."/>
            <person name="Harris A."/>
            <person name="Allan A.C."/>
            <person name="Gleave A."/>
            <person name="Chen A."/>
            <person name="Janssen B.J."/>
            <person name="Plunkett B."/>
            <person name="Ampomah-Dwamena C."/>
            <person name="Voogd C."/>
            <person name="Leif D."/>
            <person name="Lafferty D."/>
            <person name="Souleyre E.J.F."/>
            <person name="Varkonyi-Gasic E."/>
            <person name="Gambi F."/>
            <person name="Hanley J."/>
            <person name="Yao J.L."/>
            <person name="Cheung J."/>
            <person name="David K.M."/>
            <person name="Warren B."/>
            <person name="Marsh K."/>
            <person name="Snowden K.C."/>
            <person name="Lin-Wang K."/>
            <person name="Brian L."/>
            <person name="Martinez-Sanchez M."/>
            <person name="Wang M."/>
            <person name="Ileperuma N."/>
            <person name="Macnee N."/>
            <person name="Campin R."/>
            <person name="McAtee P."/>
            <person name="Drummond R.S.M."/>
            <person name="Espley R.V."/>
            <person name="Ireland H.S."/>
            <person name="Wu R."/>
            <person name="Atkinson R.G."/>
            <person name="Karunairetnam S."/>
            <person name="Bulley S."/>
            <person name="Chunkath S."/>
            <person name="Hanley Z."/>
            <person name="Storey R."/>
            <person name="Thrimawithana A.H."/>
            <person name="Thomson S."/>
            <person name="David C."/>
            <person name="Testolin R."/>
            <person name="Huang H."/>
            <person name="Hellens R.P."/>
            <person name="Schaffer R.J."/>
        </authorList>
    </citation>
    <scope>NUCLEOTIDE SEQUENCE [LARGE SCALE GENOMIC DNA]</scope>
    <source>
        <strain evidence="3">cv. Red5</strain>
    </source>
</reference>
<evidence type="ECO:0000313" key="2">
    <source>
        <dbReference type="EMBL" id="PSS32590.1"/>
    </source>
</evidence>
<feature type="region of interest" description="Disordered" evidence="1">
    <location>
        <begin position="81"/>
        <end position="102"/>
    </location>
</feature>
<accession>A0A2R6RRE0</accession>
<gene>
    <name evidence="2" type="ORF">CEY00_Acc02890</name>
</gene>
<keyword evidence="3" id="KW-1185">Reference proteome</keyword>
<organism evidence="2 3">
    <name type="scientific">Actinidia chinensis var. chinensis</name>
    <name type="common">Chinese soft-hair kiwi</name>
    <dbReference type="NCBI Taxonomy" id="1590841"/>
    <lineage>
        <taxon>Eukaryota</taxon>
        <taxon>Viridiplantae</taxon>
        <taxon>Streptophyta</taxon>
        <taxon>Embryophyta</taxon>
        <taxon>Tracheophyta</taxon>
        <taxon>Spermatophyta</taxon>
        <taxon>Magnoliopsida</taxon>
        <taxon>eudicotyledons</taxon>
        <taxon>Gunneridae</taxon>
        <taxon>Pentapetalae</taxon>
        <taxon>asterids</taxon>
        <taxon>Ericales</taxon>
        <taxon>Actinidiaceae</taxon>
        <taxon>Actinidia</taxon>
    </lineage>
</organism>
<dbReference type="OrthoDB" id="1166201at2759"/>
<protein>
    <submittedName>
        <fullName evidence="2">CLE46p like</fullName>
    </submittedName>
</protein>
<dbReference type="Gramene" id="PSS32590">
    <property type="protein sequence ID" value="PSS32590"/>
    <property type="gene ID" value="CEY00_Acc02890"/>
</dbReference>
<reference evidence="2 3" key="1">
    <citation type="submission" date="2017-07" db="EMBL/GenBank/DDBJ databases">
        <title>An improved, manually edited Actinidia chinensis var. chinensis (kiwifruit) genome highlights the challenges associated with draft genomes and gene prediction in plants.</title>
        <authorList>
            <person name="Pilkington S."/>
            <person name="Crowhurst R."/>
            <person name="Hilario E."/>
            <person name="Nardozza S."/>
            <person name="Fraser L."/>
            <person name="Peng Y."/>
            <person name="Gunaseelan K."/>
            <person name="Simpson R."/>
            <person name="Tahir J."/>
            <person name="Deroles S."/>
            <person name="Templeton K."/>
            <person name="Luo Z."/>
            <person name="Davy M."/>
            <person name="Cheng C."/>
            <person name="Mcneilage M."/>
            <person name="Scaglione D."/>
            <person name="Liu Y."/>
            <person name="Zhang Q."/>
            <person name="Datson P."/>
            <person name="De Silva N."/>
            <person name="Gardiner S."/>
            <person name="Bassett H."/>
            <person name="Chagne D."/>
            <person name="Mccallum J."/>
            <person name="Dzierzon H."/>
            <person name="Deng C."/>
            <person name="Wang Y.-Y."/>
            <person name="Barron N."/>
            <person name="Manako K."/>
            <person name="Bowen J."/>
            <person name="Foster T."/>
            <person name="Erridge Z."/>
            <person name="Tiffin H."/>
            <person name="Waite C."/>
            <person name="Davies K."/>
            <person name="Grierson E."/>
            <person name="Laing W."/>
            <person name="Kirk R."/>
            <person name="Chen X."/>
            <person name="Wood M."/>
            <person name="Montefiori M."/>
            <person name="Brummell D."/>
            <person name="Schwinn K."/>
            <person name="Catanach A."/>
            <person name="Fullerton C."/>
            <person name="Li D."/>
            <person name="Meiyalaghan S."/>
            <person name="Nieuwenhuizen N."/>
            <person name="Read N."/>
            <person name="Prakash R."/>
            <person name="Hunter D."/>
            <person name="Zhang H."/>
            <person name="Mckenzie M."/>
            <person name="Knabel M."/>
            <person name="Harris A."/>
            <person name="Allan A."/>
            <person name="Chen A."/>
            <person name="Janssen B."/>
            <person name="Plunkett B."/>
            <person name="Dwamena C."/>
            <person name="Voogd C."/>
            <person name="Leif D."/>
            <person name="Lafferty D."/>
            <person name="Souleyre E."/>
            <person name="Varkonyi-Gasic E."/>
            <person name="Gambi F."/>
            <person name="Hanley J."/>
            <person name="Yao J.-L."/>
            <person name="Cheung J."/>
            <person name="David K."/>
            <person name="Warren B."/>
            <person name="Marsh K."/>
            <person name="Snowden K."/>
            <person name="Lin-Wang K."/>
            <person name="Brian L."/>
            <person name="Martinez-Sanchez M."/>
            <person name="Wang M."/>
            <person name="Ileperuma N."/>
            <person name="Macnee N."/>
            <person name="Campin R."/>
            <person name="Mcatee P."/>
            <person name="Drummond R."/>
            <person name="Espley R."/>
            <person name="Ireland H."/>
            <person name="Wu R."/>
            <person name="Atkinson R."/>
            <person name="Karunairetnam S."/>
            <person name="Bulley S."/>
            <person name="Chunkath S."/>
            <person name="Hanley Z."/>
            <person name="Storey R."/>
            <person name="Thrimawithana A."/>
            <person name="Thomson S."/>
            <person name="David C."/>
            <person name="Testolin R."/>
        </authorList>
    </citation>
    <scope>NUCLEOTIDE SEQUENCE [LARGE SCALE GENOMIC DNA]</scope>
    <source>
        <strain evidence="3">cv. Red5</strain>
        <tissue evidence="2">Young leaf</tissue>
    </source>
</reference>
<dbReference type="Proteomes" id="UP000241394">
    <property type="component" value="Chromosome LG3"/>
</dbReference>
<proteinExistence type="predicted"/>
<evidence type="ECO:0000313" key="3">
    <source>
        <dbReference type="Proteomes" id="UP000241394"/>
    </source>
</evidence>
<name>A0A2R6RRE0_ACTCC</name>
<dbReference type="AlphaFoldDB" id="A0A2R6RRE0"/>
<dbReference type="InParanoid" id="A0A2R6RRE0"/>
<comment type="caution">
    <text evidence="2">The sequence shown here is derived from an EMBL/GenBank/DDBJ whole genome shotgun (WGS) entry which is preliminary data.</text>
</comment>
<evidence type="ECO:0000256" key="1">
    <source>
        <dbReference type="SAM" id="MobiDB-lite"/>
    </source>
</evidence>
<sequence>MGYKYIFMLEKAPTPLKFIIPTAQSMKKKLVLAILLLAFLIATQSNSVVALKLGQTQARAHLATRFILNTEKKVWKQAKGNIHKVPSGPNPIGNHQPPSSHD</sequence>
<dbReference type="EMBL" id="NKQK01000003">
    <property type="protein sequence ID" value="PSS32590.1"/>
    <property type="molecule type" value="Genomic_DNA"/>
</dbReference>